<evidence type="ECO:0000256" key="1">
    <source>
        <dbReference type="ARBA" id="ARBA00023015"/>
    </source>
</evidence>
<dbReference type="RefSeq" id="WP_253857132.1">
    <property type="nucleotide sequence ID" value="NZ_BAAALM010000005.1"/>
</dbReference>
<dbReference type="Proteomes" id="UP001500467">
    <property type="component" value="Unassembled WGS sequence"/>
</dbReference>
<comment type="caution">
    <text evidence="3">The sequence shown here is derived from an EMBL/GenBank/DDBJ whole genome shotgun (WGS) entry which is preliminary data.</text>
</comment>
<reference evidence="3 4" key="1">
    <citation type="journal article" date="2019" name="Int. J. Syst. Evol. Microbiol.">
        <title>The Global Catalogue of Microorganisms (GCM) 10K type strain sequencing project: providing services to taxonomists for standard genome sequencing and annotation.</title>
        <authorList>
            <consortium name="The Broad Institute Genomics Platform"/>
            <consortium name="The Broad Institute Genome Sequencing Center for Infectious Disease"/>
            <person name="Wu L."/>
            <person name="Ma J."/>
        </authorList>
    </citation>
    <scope>NUCLEOTIDE SEQUENCE [LARGE SCALE GENOMIC DNA]</scope>
    <source>
        <strain evidence="3 4">JCM 13022</strain>
    </source>
</reference>
<dbReference type="Gene3D" id="1.10.10.1320">
    <property type="entry name" value="Anti-sigma factor, zinc-finger domain"/>
    <property type="match status" value="1"/>
</dbReference>
<dbReference type="EMBL" id="BAAALM010000005">
    <property type="protein sequence ID" value="GAA1200878.1"/>
    <property type="molecule type" value="Genomic_DNA"/>
</dbReference>
<sequence length="179" mass="19398">MALSPGTDEYRLPCGRDVESLWEELDAPDEHGTSCQHCQASRASLQLLRETTAELVADDTEPPPGLTARIMAAVRADVRRRDLLELPTTEAGAARISAQAAATILRFAADTVDGVRARHCRVELDATGAVVELNIAVDGRTFSHPALEQVRQRVETAAGSRIGWPTVTLHLTMTDIFEA</sequence>
<evidence type="ECO:0008006" key="5">
    <source>
        <dbReference type="Google" id="ProtNLM"/>
    </source>
</evidence>
<evidence type="ECO:0000313" key="3">
    <source>
        <dbReference type="EMBL" id="GAA1200878.1"/>
    </source>
</evidence>
<gene>
    <name evidence="3" type="ORF">GCM10009675_16640</name>
</gene>
<accession>A0ABN1V9J7</accession>
<proteinExistence type="predicted"/>
<keyword evidence="2" id="KW-0804">Transcription</keyword>
<keyword evidence="1" id="KW-0805">Transcription regulation</keyword>
<dbReference type="InterPro" id="IPR041916">
    <property type="entry name" value="Anti_sigma_zinc_sf"/>
</dbReference>
<evidence type="ECO:0000313" key="4">
    <source>
        <dbReference type="Proteomes" id="UP001500467"/>
    </source>
</evidence>
<keyword evidence="4" id="KW-1185">Reference proteome</keyword>
<organism evidence="3 4">
    <name type="scientific">Prauserella alba</name>
    <dbReference type="NCBI Taxonomy" id="176898"/>
    <lineage>
        <taxon>Bacteria</taxon>
        <taxon>Bacillati</taxon>
        <taxon>Actinomycetota</taxon>
        <taxon>Actinomycetes</taxon>
        <taxon>Pseudonocardiales</taxon>
        <taxon>Pseudonocardiaceae</taxon>
        <taxon>Prauserella</taxon>
    </lineage>
</organism>
<evidence type="ECO:0000256" key="2">
    <source>
        <dbReference type="ARBA" id="ARBA00023163"/>
    </source>
</evidence>
<protein>
    <recommendedName>
        <fullName evidence="5">Asp23/Gls24 family envelope stress response protein</fullName>
    </recommendedName>
</protein>
<name>A0ABN1V9J7_9PSEU</name>